<name>A0A922IB47_DERFA</name>
<dbReference type="AlphaFoldDB" id="A0A922IB47"/>
<feature type="compositionally biased region" description="Polar residues" evidence="1">
    <location>
        <begin position="136"/>
        <end position="150"/>
    </location>
</feature>
<comment type="caution">
    <text evidence="2">The sequence shown here is derived from an EMBL/GenBank/DDBJ whole genome shotgun (WGS) entry which is preliminary data.</text>
</comment>
<organism evidence="2 3">
    <name type="scientific">Dermatophagoides farinae</name>
    <name type="common">American house dust mite</name>
    <dbReference type="NCBI Taxonomy" id="6954"/>
    <lineage>
        <taxon>Eukaryota</taxon>
        <taxon>Metazoa</taxon>
        <taxon>Ecdysozoa</taxon>
        <taxon>Arthropoda</taxon>
        <taxon>Chelicerata</taxon>
        <taxon>Arachnida</taxon>
        <taxon>Acari</taxon>
        <taxon>Acariformes</taxon>
        <taxon>Sarcoptiformes</taxon>
        <taxon>Astigmata</taxon>
        <taxon>Psoroptidia</taxon>
        <taxon>Analgoidea</taxon>
        <taxon>Pyroglyphidae</taxon>
        <taxon>Dermatophagoidinae</taxon>
        <taxon>Dermatophagoides</taxon>
    </lineage>
</organism>
<gene>
    <name evidence="2" type="ORF">DERF_001777</name>
</gene>
<dbReference type="Proteomes" id="UP000790347">
    <property type="component" value="Unassembled WGS sequence"/>
</dbReference>
<evidence type="ECO:0000256" key="1">
    <source>
        <dbReference type="SAM" id="MobiDB-lite"/>
    </source>
</evidence>
<sequence>MYLNTRHKEEDCWTKQKIESDETKVSPSTLSKIKKNKKDKIITTEKIGKVVIEPKLNCKILLKDVVYGGFNSNIISVRKLIEDGYKIIFEQNVAYITKNEISFKAKANENNLWIINDDQMKFEGFKTSRYFSDENSQSFTSRNSMNSNNADDTEIK</sequence>
<feature type="region of interest" description="Disordered" evidence="1">
    <location>
        <begin position="136"/>
        <end position="156"/>
    </location>
</feature>
<evidence type="ECO:0000313" key="3">
    <source>
        <dbReference type="Proteomes" id="UP000790347"/>
    </source>
</evidence>
<accession>A0A922IB47</accession>
<reference evidence="2" key="2">
    <citation type="journal article" date="2022" name="Res Sq">
        <title>Comparative Genomics Reveals Insights into the Divergent Evolution of Astigmatic Mites and Household Pest Adaptations.</title>
        <authorList>
            <person name="Xiong Q."/>
            <person name="Wan A.T.-Y."/>
            <person name="Liu X.-Y."/>
            <person name="Fung C.S.-H."/>
            <person name="Xiao X."/>
            <person name="Malainual N."/>
            <person name="Hou J."/>
            <person name="Wang L."/>
            <person name="Wang M."/>
            <person name="Yang K."/>
            <person name="Cui Y."/>
            <person name="Leung E."/>
            <person name="Nong W."/>
            <person name="Shin S.-K."/>
            <person name="Au S."/>
            <person name="Jeong K.Y."/>
            <person name="Chew F.T."/>
            <person name="Hui J."/>
            <person name="Leung T.F."/>
            <person name="Tungtrongchitr A."/>
            <person name="Zhong N."/>
            <person name="Liu Z."/>
            <person name="Tsui S."/>
        </authorList>
    </citation>
    <scope>NUCLEOTIDE SEQUENCE</scope>
    <source>
        <strain evidence="2">Derf</strain>
        <tissue evidence="2">Whole organism</tissue>
    </source>
</reference>
<dbReference type="EMBL" id="ASGP02000001">
    <property type="protein sequence ID" value="KAH9527780.1"/>
    <property type="molecule type" value="Genomic_DNA"/>
</dbReference>
<reference evidence="2" key="1">
    <citation type="submission" date="2013-05" db="EMBL/GenBank/DDBJ databases">
        <authorList>
            <person name="Yim A.K.Y."/>
            <person name="Chan T.F."/>
            <person name="Ji K.M."/>
            <person name="Liu X.Y."/>
            <person name="Zhou J.W."/>
            <person name="Li R.Q."/>
            <person name="Yang K.Y."/>
            <person name="Li J."/>
            <person name="Li M."/>
            <person name="Law P.T.W."/>
            <person name="Wu Y.L."/>
            <person name="Cai Z.L."/>
            <person name="Qin H."/>
            <person name="Bao Y."/>
            <person name="Leung R.K.K."/>
            <person name="Ng P.K.S."/>
            <person name="Zou J."/>
            <person name="Zhong X.J."/>
            <person name="Ran P.X."/>
            <person name="Zhong N.S."/>
            <person name="Liu Z.G."/>
            <person name="Tsui S.K.W."/>
        </authorList>
    </citation>
    <scope>NUCLEOTIDE SEQUENCE</scope>
    <source>
        <strain evidence="2">Derf</strain>
        <tissue evidence="2">Whole organism</tissue>
    </source>
</reference>
<protein>
    <submittedName>
        <fullName evidence="2">Uncharacterized protein</fullName>
    </submittedName>
</protein>
<evidence type="ECO:0000313" key="2">
    <source>
        <dbReference type="EMBL" id="KAH9527780.1"/>
    </source>
</evidence>
<proteinExistence type="predicted"/>
<keyword evidence="3" id="KW-1185">Reference proteome</keyword>